<gene>
    <name evidence="3" type="ORF">HNQ61_003058</name>
</gene>
<dbReference type="Gene3D" id="3.40.30.10">
    <property type="entry name" value="Glutaredoxin"/>
    <property type="match status" value="1"/>
</dbReference>
<sequence>MSEAEGVDVYWLPHCSTCQKAVEHLRGKGVTIRSLRDLKAQPLEHAEVEDLARKVGGAETLFSKRAMKYRKMGLHEQTLSEEDLLRLMTEEYTFITRPVVVHGDKATAGFSAKRLDALVEG</sequence>
<dbReference type="InterPro" id="IPR036249">
    <property type="entry name" value="Thioredoxin-like_sf"/>
</dbReference>
<evidence type="ECO:0000313" key="4">
    <source>
        <dbReference type="Proteomes" id="UP000582837"/>
    </source>
</evidence>
<accession>A0A841H0G1</accession>
<evidence type="ECO:0000313" key="3">
    <source>
        <dbReference type="EMBL" id="MBB6071434.1"/>
    </source>
</evidence>
<dbReference type="PROSITE" id="PS51353">
    <property type="entry name" value="ARSC"/>
    <property type="match status" value="1"/>
</dbReference>
<name>A0A841H0G1_9BACT</name>
<dbReference type="EMBL" id="JACHIA010000008">
    <property type="protein sequence ID" value="MBB6071434.1"/>
    <property type="molecule type" value="Genomic_DNA"/>
</dbReference>
<dbReference type="AlphaFoldDB" id="A0A841H0G1"/>
<dbReference type="Pfam" id="PF03960">
    <property type="entry name" value="ArsC"/>
    <property type="match status" value="1"/>
</dbReference>
<dbReference type="EC" id="1.20.4.1" evidence="3"/>
<dbReference type="GO" id="GO:0008794">
    <property type="term" value="F:arsenate reductase (glutaredoxin) activity"/>
    <property type="evidence" value="ECO:0007669"/>
    <property type="project" value="UniProtKB-EC"/>
</dbReference>
<protein>
    <submittedName>
        <fullName evidence="3">Arsenate reductase</fullName>
        <ecNumber evidence="3">1.20.4.1</ecNumber>
    </submittedName>
</protein>
<dbReference type="InterPro" id="IPR006660">
    <property type="entry name" value="Arsenate_reductase-like"/>
</dbReference>
<evidence type="ECO:0000256" key="1">
    <source>
        <dbReference type="ARBA" id="ARBA00007198"/>
    </source>
</evidence>
<dbReference type="RefSeq" id="WP_170036683.1">
    <property type="nucleotide sequence ID" value="NZ_JABDTL010000002.1"/>
</dbReference>
<evidence type="ECO:0000256" key="2">
    <source>
        <dbReference type="PROSITE-ProRule" id="PRU01282"/>
    </source>
</evidence>
<dbReference type="SUPFAM" id="SSF52833">
    <property type="entry name" value="Thioredoxin-like"/>
    <property type="match status" value="1"/>
</dbReference>
<keyword evidence="4" id="KW-1185">Reference proteome</keyword>
<dbReference type="Proteomes" id="UP000582837">
    <property type="component" value="Unassembled WGS sequence"/>
</dbReference>
<dbReference type="PANTHER" id="PTHR30041:SF8">
    <property type="entry name" value="PROTEIN YFFB"/>
    <property type="match status" value="1"/>
</dbReference>
<proteinExistence type="inferred from homology"/>
<comment type="similarity">
    <text evidence="1 2">Belongs to the ArsC family.</text>
</comment>
<dbReference type="PANTHER" id="PTHR30041">
    <property type="entry name" value="ARSENATE REDUCTASE"/>
    <property type="match status" value="1"/>
</dbReference>
<reference evidence="3 4" key="1">
    <citation type="submission" date="2020-08" db="EMBL/GenBank/DDBJ databases">
        <title>Genomic Encyclopedia of Type Strains, Phase IV (KMG-IV): sequencing the most valuable type-strain genomes for metagenomic binning, comparative biology and taxonomic classification.</title>
        <authorList>
            <person name="Goeker M."/>
        </authorList>
    </citation>
    <scope>NUCLEOTIDE SEQUENCE [LARGE SCALE GENOMIC DNA]</scope>
    <source>
        <strain evidence="3 4">DSM 29007</strain>
    </source>
</reference>
<organism evidence="3 4">
    <name type="scientific">Longimicrobium terrae</name>
    <dbReference type="NCBI Taxonomy" id="1639882"/>
    <lineage>
        <taxon>Bacteria</taxon>
        <taxon>Pseudomonadati</taxon>
        <taxon>Gemmatimonadota</taxon>
        <taxon>Longimicrobiia</taxon>
        <taxon>Longimicrobiales</taxon>
        <taxon>Longimicrobiaceae</taxon>
        <taxon>Longimicrobium</taxon>
    </lineage>
</organism>
<dbReference type="CDD" id="cd02977">
    <property type="entry name" value="ArsC_family"/>
    <property type="match status" value="1"/>
</dbReference>
<comment type="caution">
    <text evidence="3">The sequence shown here is derived from an EMBL/GenBank/DDBJ whole genome shotgun (WGS) entry which is preliminary data.</text>
</comment>
<keyword evidence="3" id="KW-0560">Oxidoreductase</keyword>